<feature type="chain" id="PRO_5019406968" evidence="2">
    <location>
        <begin position="22"/>
        <end position="279"/>
    </location>
</feature>
<keyword evidence="2" id="KW-0732">Signal</keyword>
<comment type="caution">
    <text evidence="3">The sequence shown here is derived from an EMBL/GenBank/DDBJ whole genome shotgun (WGS) entry which is preliminary data.</text>
</comment>
<evidence type="ECO:0000313" key="4">
    <source>
        <dbReference type="Proteomes" id="UP000284706"/>
    </source>
</evidence>
<gene>
    <name evidence="3" type="ORF">CVT26_001473</name>
</gene>
<dbReference type="Proteomes" id="UP000284706">
    <property type="component" value="Unassembled WGS sequence"/>
</dbReference>
<feature type="region of interest" description="Disordered" evidence="1">
    <location>
        <begin position="220"/>
        <end position="279"/>
    </location>
</feature>
<sequence length="279" mass="27744">MKINARFVATALAACLTGTFAAPQLLQPSIANQSSSDALKSTTSEFISATASAATATDLGVITTDVTQAVGSSTVASSTFITNIPDESTMAIPTESSSIASDPVASPSTGSQDSTSTAVSLVTSAAVPSSTSTSDIVNSTTISQSAISDAGTITSGVSSSFADPTSVPSTTTNSTAAVQTQSDTAWSAVTPKATNAGQGAVPTPPWAPFMIPDRGNATMEGRPFKGPTRPDCLEHPGPRDEALASTVEPSSSTGSGAPTSTTTTSTAFPSVTDIPQPGK</sequence>
<name>A0A409WBC3_9AGAR</name>
<keyword evidence="4" id="KW-1185">Reference proteome</keyword>
<dbReference type="AlphaFoldDB" id="A0A409WBC3"/>
<proteinExistence type="predicted"/>
<organism evidence="3 4">
    <name type="scientific">Gymnopilus dilepis</name>
    <dbReference type="NCBI Taxonomy" id="231916"/>
    <lineage>
        <taxon>Eukaryota</taxon>
        <taxon>Fungi</taxon>
        <taxon>Dikarya</taxon>
        <taxon>Basidiomycota</taxon>
        <taxon>Agaricomycotina</taxon>
        <taxon>Agaricomycetes</taxon>
        <taxon>Agaricomycetidae</taxon>
        <taxon>Agaricales</taxon>
        <taxon>Agaricineae</taxon>
        <taxon>Hymenogastraceae</taxon>
        <taxon>Gymnopilus</taxon>
    </lineage>
</organism>
<feature type="compositionally biased region" description="Low complexity" evidence="1">
    <location>
        <begin position="249"/>
        <end position="267"/>
    </location>
</feature>
<evidence type="ECO:0000313" key="3">
    <source>
        <dbReference type="EMBL" id="PPQ75789.1"/>
    </source>
</evidence>
<reference evidence="3 4" key="1">
    <citation type="journal article" date="2018" name="Evol. Lett.">
        <title>Horizontal gene cluster transfer increased hallucinogenic mushroom diversity.</title>
        <authorList>
            <person name="Reynolds H.T."/>
            <person name="Vijayakumar V."/>
            <person name="Gluck-Thaler E."/>
            <person name="Korotkin H.B."/>
            <person name="Matheny P.B."/>
            <person name="Slot J.C."/>
        </authorList>
    </citation>
    <scope>NUCLEOTIDE SEQUENCE [LARGE SCALE GENOMIC DNA]</scope>
    <source>
        <strain evidence="3 4">SRW20</strain>
    </source>
</reference>
<feature type="region of interest" description="Disordered" evidence="1">
    <location>
        <begin position="95"/>
        <end position="116"/>
    </location>
</feature>
<dbReference type="EMBL" id="NHYE01005227">
    <property type="protein sequence ID" value="PPQ75789.1"/>
    <property type="molecule type" value="Genomic_DNA"/>
</dbReference>
<feature type="compositionally biased region" description="Basic and acidic residues" evidence="1">
    <location>
        <begin position="231"/>
        <end position="242"/>
    </location>
</feature>
<evidence type="ECO:0000256" key="2">
    <source>
        <dbReference type="SAM" id="SignalP"/>
    </source>
</evidence>
<feature type="compositionally biased region" description="Polar residues" evidence="1">
    <location>
        <begin position="95"/>
        <end position="113"/>
    </location>
</feature>
<dbReference type="InParanoid" id="A0A409WBC3"/>
<accession>A0A409WBC3</accession>
<feature type="signal peptide" evidence="2">
    <location>
        <begin position="1"/>
        <end position="21"/>
    </location>
</feature>
<evidence type="ECO:0000256" key="1">
    <source>
        <dbReference type="SAM" id="MobiDB-lite"/>
    </source>
</evidence>
<protein>
    <submittedName>
        <fullName evidence="3">Uncharacterized protein</fullName>
    </submittedName>
</protein>